<evidence type="ECO:0000256" key="9">
    <source>
        <dbReference type="RuleBase" id="RU004226"/>
    </source>
</evidence>
<keyword evidence="3 9" id="KW-0150">Chloroplast</keyword>
<dbReference type="HAMAP" id="MF_01390">
    <property type="entry name" value="MatK"/>
    <property type="match status" value="1"/>
</dbReference>
<comment type="function">
    <text evidence="8 9">Usually encoded in the trnK tRNA gene intron. Probably assists in splicing its own and other chloroplast group II introns.</text>
</comment>
<comment type="subcellular location">
    <subcellularLocation>
        <location evidence="1 8">Plastid</location>
        <location evidence="1 8">Chloroplast</location>
    </subcellularLocation>
</comment>
<evidence type="ECO:0000256" key="5">
    <source>
        <dbReference type="ARBA" id="ARBA00022664"/>
    </source>
</evidence>
<feature type="domain" description="Domain X" evidence="10">
    <location>
        <begin position="368"/>
        <end position="477"/>
    </location>
</feature>
<accession>A1X5M5</accession>
<sequence length="509" mass="61848">MVELQGYFEKEKSRQQYFHFLYPLFFQEYIYTFSYNRGLNGSVFYENVEIFDYENKFSLILIKRLIIQMYQQNYLINSFNYSKKKKNCHYFCYRFFFEMISESFTIIVEIPFSLQLVYSPKEKEISKFHNLRSIHSIFSFFEDKLSHLNSKSDILIPYPMHLGILIQILQSRIQDVPSLHLLRLFFHEKANWNSLLISSRIFYTFSKENKRLFQLLYNLYIYEYEFLFFFLCKQSSFLRLISSGTFLERTHFFSKIQYFEVRYRTFFHKTLWSFTDSFIHYVRYQAQAILVSKGSFFWIKKSKSYLVLFWQNYLHFWSQPCRIHIKQLVSNFFYFLGYYSNVLINPLLVRNLMLENSYIISFPIKNFENKVPFIPLIGSLFKARFCTISGHPISKPSWTDLSDYNIIDQFGRIYRNIFHYYSGSLKKQNLYRIKYILRFSCARTLARKHKSTVRAFLQKLELGPALFEEFWIEEEQVPSFIFQKLGRHELGTKGIWYFDIICINDLANQ</sequence>
<evidence type="ECO:0000256" key="6">
    <source>
        <dbReference type="ARBA" id="ARBA00022694"/>
    </source>
</evidence>
<name>A1X5M5_9POAL</name>
<evidence type="ECO:0000256" key="2">
    <source>
        <dbReference type="ARBA" id="ARBA00006621"/>
    </source>
</evidence>
<dbReference type="PANTHER" id="PTHR34811">
    <property type="entry name" value="MATURASE K"/>
    <property type="match status" value="1"/>
</dbReference>
<dbReference type="AlphaFoldDB" id="A1X5M5"/>
<dbReference type="GO" id="GO:0008033">
    <property type="term" value="P:tRNA processing"/>
    <property type="evidence" value="ECO:0007669"/>
    <property type="project" value="UniProtKB-KW"/>
</dbReference>
<geneLocation type="chloroplast" evidence="12"/>
<reference evidence="12" key="1">
    <citation type="submission" date="2005-10" db="EMBL/GenBank/DDBJ databases">
        <authorList>
            <person name="Marchant A.D."/>
            <person name="Briggs B.G."/>
        </authorList>
    </citation>
    <scope>NUCLEOTIDE SEQUENCE</scope>
</reference>
<evidence type="ECO:0000256" key="7">
    <source>
        <dbReference type="ARBA" id="ARBA00022884"/>
    </source>
</evidence>
<evidence type="ECO:0000256" key="4">
    <source>
        <dbReference type="ARBA" id="ARBA00022640"/>
    </source>
</evidence>
<dbReference type="PANTHER" id="PTHR34811:SF1">
    <property type="entry name" value="MATURASE K"/>
    <property type="match status" value="1"/>
</dbReference>
<protein>
    <recommendedName>
        <fullName evidence="8">Maturase K</fullName>
    </recommendedName>
    <alternativeName>
        <fullName evidence="8">Intron maturase</fullName>
    </alternativeName>
</protein>
<evidence type="ECO:0000259" key="11">
    <source>
        <dbReference type="Pfam" id="PF01824"/>
    </source>
</evidence>
<evidence type="ECO:0000259" key="10">
    <source>
        <dbReference type="Pfam" id="PF01348"/>
    </source>
</evidence>
<evidence type="ECO:0000256" key="1">
    <source>
        <dbReference type="ARBA" id="ARBA00004229"/>
    </source>
</evidence>
<evidence type="ECO:0000256" key="8">
    <source>
        <dbReference type="HAMAP-Rule" id="MF_01390"/>
    </source>
</evidence>
<keyword evidence="4 9" id="KW-0934">Plastid</keyword>
<evidence type="ECO:0000313" key="12">
    <source>
        <dbReference type="EMBL" id="ABB83552.2"/>
    </source>
</evidence>
<reference evidence="12" key="2">
    <citation type="book" date="2010" name="DIVERSITY, PHYLOGENY AND EVOLUTION IN THE MONOCOTYLEDONS" publisher="Aarhus University Press" city="Aarhus, Denmark">
        <title>Phylogeny and features in Restionaceae, Centrolepidaceae and Anarthriaceae (restiid clade of Poales).</title>
        <editorList>
            <person name="Seberg"/>
            <person name="O."/>
            <person name="Petersen"/>
            <person name="G."/>
            <person name="Barfod"/>
            <person name="A.S. and Davis"/>
            <person name="J.I."/>
        </editorList>
        <authorList>
            <person name="Marchant A.D."/>
            <person name="Briggs B.G."/>
            <person name="Perkins A.J."/>
        </authorList>
    </citation>
    <scope>NUCLEOTIDE SEQUENCE</scope>
</reference>
<dbReference type="InterPro" id="IPR024937">
    <property type="entry name" value="Domain_X"/>
</dbReference>
<dbReference type="GO" id="GO:0009507">
    <property type="term" value="C:chloroplast"/>
    <property type="evidence" value="ECO:0007669"/>
    <property type="project" value="UniProtKB-SubCell"/>
</dbReference>
<keyword evidence="5 8" id="KW-0507">mRNA processing</keyword>
<organism evidence="12">
    <name type="scientific">Aphelia brizula</name>
    <dbReference type="NCBI Taxonomy" id="357896"/>
    <lineage>
        <taxon>Eukaryota</taxon>
        <taxon>Viridiplantae</taxon>
        <taxon>Streptophyta</taxon>
        <taxon>Embryophyta</taxon>
        <taxon>Tracheophyta</taxon>
        <taxon>Spermatophyta</taxon>
        <taxon>Magnoliopsida</taxon>
        <taxon>Liliopsida</taxon>
        <taxon>Poales</taxon>
        <taxon>Restionaceae</taxon>
        <taxon>Aphelia</taxon>
    </lineage>
</organism>
<dbReference type="Pfam" id="PF01824">
    <property type="entry name" value="MatK_N"/>
    <property type="match status" value="1"/>
</dbReference>
<dbReference type="EMBL" id="DQ257500">
    <property type="protein sequence ID" value="ABB83552.2"/>
    <property type="molecule type" value="Genomic_DNA"/>
</dbReference>
<dbReference type="InterPro" id="IPR024942">
    <property type="entry name" value="Maturase_MatK_N"/>
</dbReference>
<gene>
    <name evidence="8 12" type="primary">matK</name>
</gene>
<keyword evidence="6 8" id="KW-0819">tRNA processing</keyword>
<keyword evidence="7 8" id="KW-0694">RNA-binding</keyword>
<dbReference type="InterPro" id="IPR002866">
    <property type="entry name" value="Maturase_MatK"/>
</dbReference>
<feature type="domain" description="Maturase MatK N-terminal" evidence="11">
    <location>
        <begin position="1"/>
        <end position="337"/>
    </location>
</feature>
<proteinExistence type="inferred from homology"/>
<dbReference type="GO" id="GO:0008380">
    <property type="term" value="P:RNA splicing"/>
    <property type="evidence" value="ECO:0007669"/>
    <property type="project" value="UniProtKB-UniRule"/>
</dbReference>
<comment type="similarity">
    <text evidence="2 8">Belongs to the intron maturase 2 family. MatK subfamily.</text>
</comment>
<dbReference type="Pfam" id="PF01348">
    <property type="entry name" value="Intron_maturas2"/>
    <property type="match status" value="1"/>
</dbReference>
<dbReference type="GO" id="GO:0003723">
    <property type="term" value="F:RNA binding"/>
    <property type="evidence" value="ECO:0007669"/>
    <property type="project" value="UniProtKB-KW"/>
</dbReference>
<evidence type="ECO:0000256" key="3">
    <source>
        <dbReference type="ARBA" id="ARBA00022528"/>
    </source>
</evidence>
<dbReference type="GO" id="GO:0006397">
    <property type="term" value="P:mRNA processing"/>
    <property type="evidence" value="ECO:0007669"/>
    <property type="project" value="UniProtKB-KW"/>
</dbReference>